<dbReference type="Gene3D" id="3.30.540.10">
    <property type="entry name" value="Fructose-1,6-Bisphosphatase, subunit A, domain 1"/>
    <property type="match status" value="1"/>
</dbReference>
<dbReference type="EMBL" id="BDSP01000211">
    <property type="protein sequence ID" value="GAX24566.1"/>
    <property type="molecule type" value="Genomic_DNA"/>
</dbReference>
<reference evidence="6 7" key="1">
    <citation type="journal article" date="2015" name="Plant Cell">
        <title>Oil accumulation by the oleaginous diatom Fistulifera solaris as revealed by the genome and transcriptome.</title>
        <authorList>
            <person name="Tanaka T."/>
            <person name="Maeda Y."/>
            <person name="Veluchamy A."/>
            <person name="Tanaka M."/>
            <person name="Abida H."/>
            <person name="Marechal E."/>
            <person name="Bowler C."/>
            <person name="Muto M."/>
            <person name="Sunaga Y."/>
            <person name="Tanaka M."/>
            <person name="Yoshino T."/>
            <person name="Taniguchi T."/>
            <person name="Fukuda Y."/>
            <person name="Nemoto M."/>
            <person name="Matsumoto M."/>
            <person name="Wong P.S."/>
            <person name="Aburatani S."/>
            <person name="Fujibuchi W."/>
        </authorList>
    </citation>
    <scope>NUCLEOTIDE SEQUENCE [LARGE SCALE GENOMIC DNA]</scope>
    <source>
        <strain evidence="6 7">JPCC DA0580</strain>
    </source>
</reference>
<dbReference type="OrthoDB" id="10254945at2759"/>
<evidence type="ECO:0000313" key="7">
    <source>
        <dbReference type="Proteomes" id="UP000198406"/>
    </source>
</evidence>
<comment type="similarity">
    <text evidence="3 5">Belongs to the inositol monophosphatase superfamily.</text>
</comment>
<dbReference type="PANTHER" id="PTHR20854">
    <property type="entry name" value="INOSITOL MONOPHOSPHATASE"/>
    <property type="match status" value="1"/>
</dbReference>
<dbReference type="Pfam" id="PF00459">
    <property type="entry name" value="Inositol_P"/>
    <property type="match status" value="1"/>
</dbReference>
<dbReference type="PANTHER" id="PTHR20854:SF4">
    <property type="entry name" value="INOSITOL-1-MONOPHOSPHATASE-RELATED"/>
    <property type="match status" value="1"/>
</dbReference>
<dbReference type="GO" id="GO:0007165">
    <property type="term" value="P:signal transduction"/>
    <property type="evidence" value="ECO:0007669"/>
    <property type="project" value="TreeGrafter"/>
</dbReference>
<protein>
    <recommendedName>
        <fullName evidence="5">Inositol-1-monophosphatase</fullName>
        <ecNumber evidence="5">3.1.3.25</ecNumber>
    </recommendedName>
</protein>
<proteinExistence type="inferred from homology"/>
<evidence type="ECO:0000256" key="5">
    <source>
        <dbReference type="RuleBase" id="RU364068"/>
    </source>
</evidence>
<evidence type="ECO:0000256" key="2">
    <source>
        <dbReference type="ARBA" id="ARBA00001946"/>
    </source>
</evidence>
<keyword evidence="7" id="KW-1185">Reference proteome</keyword>
<dbReference type="EC" id="3.1.3.25" evidence="5"/>
<sequence length="288" mass="30364">MVVAQQAAIAAGNIIRSHLGCSSEIGDLKKSTDFTVKTTIKDIVTQYDSQAQHAVEGIIRKAFPEHSFLGEENVAPGASASEQALLDALQNTPTGFVWICDPIDGTANFAAGLPLCGVTVSVIFQGTPIVGVIYDPNADEMFSAIRGHGAYLNNNIPISVAETTRDIKDAIINAGCPSDPNAFAVSMKGVLALNNRCRGLRMIACSALTTAWIAAGRMTPHFGYDLSSWDLVAGALIIHEAGGLVTDLDGSPYKVTTRNMLCSNGAVHDQVLQVLKDADAIAFSRSTS</sequence>
<evidence type="ECO:0000313" key="6">
    <source>
        <dbReference type="EMBL" id="GAX24566.1"/>
    </source>
</evidence>
<feature type="binding site" evidence="4">
    <location>
        <position position="103"/>
    </location>
    <ligand>
        <name>Mg(2+)</name>
        <dbReference type="ChEBI" id="CHEBI:18420"/>
        <label>1</label>
        <note>catalytic</note>
    </ligand>
</feature>
<dbReference type="Proteomes" id="UP000198406">
    <property type="component" value="Unassembled WGS sequence"/>
</dbReference>
<feature type="binding site" evidence="4">
    <location>
        <position position="104"/>
    </location>
    <ligand>
        <name>Mg(2+)</name>
        <dbReference type="ChEBI" id="CHEBI:18420"/>
        <label>1</label>
        <note>catalytic</note>
    </ligand>
</feature>
<evidence type="ECO:0000256" key="4">
    <source>
        <dbReference type="PIRSR" id="PIRSR600760-2"/>
    </source>
</evidence>
<organism evidence="6 7">
    <name type="scientific">Fistulifera solaris</name>
    <name type="common">Oleaginous diatom</name>
    <dbReference type="NCBI Taxonomy" id="1519565"/>
    <lineage>
        <taxon>Eukaryota</taxon>
        <taxon>Sar</taxon>
        <taxon>Stramenopiles</taxon>
        <taxon>Ochrophyta</taxon>
        <taxon>Bacillariophyta</taxon>
        <taxon>Bacillariophyceae</taxon>
        <taxon>Bacillariophycidae</taxon>
        <taxon>Naviculales</taxon>
        <taxon>Naviculaceae</taxon>
        <taxon>Fistulifera</taxon>
    </lineage>
</organism>
<keyword evidence="5 6" id="KW-0378">Hydrolase</keyword>
<dbReference type="PRINTS" id="PR00377">
    <property type="entry name" value="IMPHPHTASES"/>
</dbReference>
<dbReference type="InterPro" id="IPR000760">
    <property type="entry name" value="Inositol_monophosphatase-like"/>
</dbReference>
<comment type="cofactor">
    <cofactor evidence="2 4 5">
        <name>Mg(2+)</name>
        <dbReference type="ChEBI" id="CHEBI:18420"/>
    </cofactor>
</comment>
<comment type="catalytic activity">
    <reaction evidence="1 5">
        <text>a myo-inositol phosphate + H2O = myo-inositol + phosphate</text>
        <dbReference type="Rhea" id="RHEA:24056"/>
        <dbReference type="ChEBI" id="CHEBI:15377"/>
        <dbReference type="ChEBI" id="CHEBI:17268"/>
        <dbReference type="ChEBI" id="CHEBI:43474"/>
        <dbReference type="ChEBI" id="CHEBI:84139"/>
        <dbReference type="EC" id="3.1.3.25"/>
    </reaction>
</comment>
<name>A0A1Z5KEF5_FISSO</name>
<dbReference type="InParanoid" id="A0A1Z5KEF5"/>
<dbReference type="GO" id="GO:0046872">
    <property type="term" value="F:metal ion binding"/>
    <property type="evidence" value="ECO:0007669"/>
    <property type="project" value="UniProtKB-KW"/>
</dbReference>
<dbReference type="CDD" id="cd01639">
    <property type="entry name" value="IMPase"/>
    <property type="match status" value="1"/>
</dbReference>
<dbReference type="GO" id="GO:0006021">
    <property type="term" value="P:inositol biosynthetic process"/>
    <property type="evidence" value="ECO:0007669"/>
    <property type="project" value="UniProtKB-UniPathway"/>
</dbReference>
<dbReference type="UniPathway" id="UPA00823">
    <property type="reaction ID" value="UER00788"/>
</dbReference>
<keyword evidence="4 5" id="KW-0479">Metal-binding</keyword>
<feature type="binding site" evidence="4">
    <location>
        <position position="101"/>
    </location>
    <ligand>
        <name>Mg(2+)</name>
        <dbReference type="ChEBI" id="CHEBI:18420"/>
        <label>1</label>
        <note>catalytic</note>
    </ligand>
</feature>
<dbReference type="SUPFAM" id="SSF56655">
    <property type="entry name" value="Carbohydrate phosphatase"/>
    <property type="match status" value="1"/>
</dbReference>
<dbReference type="InterPro" id="IPR033942">
    <property type="entry name" value="IMPase"/>
</dbReference>
<dbReference type="Gene3D" id="3.40.190.80">
    <property type="match status" value="1"/>
</dbReference>
<evidence type="ECO:0000256" key="3">
    <source>
        <dbReference type="ARBA" id="ARBA00009759"/>
    </source>
</evidence>
<keyword evidence="4 5" id="KW-0460">Magnesium</keyword>
<dbReference type="GO" id="GO:0008934">
    <property type="term" value="F:inositol monophosphate 1-phosphatase activity"/>
    <property type="evidence" value="ECO:0007669"/>
    <property type="project" value="InterPro"/>
</dbReference>
<feature type="binding site" evidence="4">
    <location>
        <position position="71"/>
    </location>
    <ligand>
        <name>Mg(2+)</name>
        <dbReference type="ChEBI" id="CHEBI:18420"/>
        <label>1</label>
        <note>catalytic</note>
    </ligand>
</feature>
<comment type="caution">
    <text evidence="6">The sequence shown here is derived from an EMBL/GenBank/DDBJ whole genome shotgun (WGS) entry which is preliminary data.</text>
</comment>
<gene>
    <name evidence="6" type="ORF">FisN_4Hh085</name>
</gene>
<comment type="pathway">
    <text evidence="5">Polyol metabolism; myo-inositol biosynthesis; myo-inositol from D-glucose 6-phosphate: step 2/2.</text>
</comment>
<feature type="binding site" evidence="4">
    <location>
        <position position="230"/>
    </location>
    <ligand>
        <name>Mg(2+)</name>
        <dbReference type="ChEBI" id="CHEBI:18420"/>
        <label>1</label>
        <note>catalytic</note>
    </ligand>
</feature>
<dbReference type="AlphaFoldDB" id="A0A1Z5KEF5"/>
<accession>A0A1Z5KEF5</accession>
<evidence type="ECO:0000256" key="1">
    <source>
        <dbReference type="ARBA" id="ARBA00001033"/>
    </source>
</evidence>